<dbReference type="SUPFAM" id="SSF48403">
    <property type="entry name" value="Ankyrin repeat"/>
    <property type="match status" value="1"/>
</dbReference>
<evidence type="ECO:0000313" key="4">
    <source>
        <dbReference type="EMBL" id="OJD38638.1"/>
    </source>
</evidence>
<dbReference type="InterPro" id="IPR036770">
    <property type="entry name" value="Ankyrin_rpt-contain_sf"/>
</dbReference>
<dbReference type="PROSITE" id="PS50297">
    <property type="entry name" value="ANK_REP_REGION"/>
    <property type="match status" value="1"/>
</dbReference>
<evidence type="ECO:0000256" key="2">
    <source>
        <dbReference type="ARBA" id="ARBA00023043"/>
    </source>
</evidence>
<organism evidence="4 5">
    <name type="scientific">Diplodia corticola</name>
    <dbReference type="NCBI Taxonomy" id="236234"/>
    <lineage>
        <taxon>Eukaryota</taxon>
        <taxon>Fungi</taxon>
        <taxon>Dikarya</taxon>
        <taxon>Ascomycota</taxon>
        <taxon>Pezizomycotina</taxon>
        <taxon>Dothideomycetes</taxon>
        <taxon>Dothideomycetes incertae sedis</taxon>
        <taxon>Botryosphaeriales</taxon>
        <taxon>Botryosphaeriaceae</taxon>
        <taxon>Diplodia</taxon>
    </lineage>
</organism>
<dbReference type="PANTHER" id="PTHR24198">
    <property type="entry name" value="ANKYRIN REPEAT AND PROTEIN KINASE DOMAIN-CONTAINING PROTEIN"/>
    <property type="match status" value="1"/>
</dbReference>
<evidence type="ECO:0000313" key="5">
    <source>
        <dbReference type="Proteomes" id="UP000183809"/>
    </source>
</evidence>
<dbReference type="STRING" id="236234.A0A1J9RAL3"/>
<dbReference type="AlphaFoldDB" id="A0A1J9RAL3"/>
<protein>
    <submittedName>
        <fullName evidence="4">Ankyrin repeat domain-containing protein 17</fullName>
    </submittedName>
</protein>
<dbReference type="Proteomes" id="UP000183809">
    <property type="component" value="Unassembled WGS sequence"/>
</dbReference>
<dbReference type="SMART" id="SM00248">
    <property type="entry name" value="ANK"/>
    <property type="match status" value="3"/>
</dbReference>
<dbReference type="OrthoDB" id="7464126at2759"/>
<dbReference type="EMBL" id="MNUE01000004">
    <property type="protein sequence ID" value="OJD38638.1"/>
    <property type="molecule type" value="Genomic_DNA"/>
</dbReference>
<comment type="caution">
    <text evidence="4">The sequence shown here is derived from an EMBL/GenBank/DDBJ whole genome shotgun (WGS) entry which is preliminary data.</text>
</comment>
<proteinExistence type="predicted"/>
<accession>A0A1J9RAL3</accession>
<dbReference type="InterPro" id="IPR002110">
    <property type="entry name" value="Ankyrin_rpt"/>
</dbReference>
<dbReference type="Pfam" id="PF12796">
    <property type="entry name" value="Ank_2"/>
    <property type="match status" value="1"/>
</dbReference>
<keyword evidence="2 3" id="KW-0040">ANK repeat</keyword>
<dbReference type="Gene3D" id="1.25.40.20">
    <property type="entry name" value="Ankyrin repeat-containing domain"/>
    <property type="match status" value="1"/>
</dbReference>
<keyword evidence="1" id="KW-0677">Repeat</keyword>
<evidence type="ECO:0000256" key="1">
    <source>
        <dbReference type="ARBA" id="ARBA00022737"/>
    </source>
</evidence>
<dbReference type="PANTHER" id="PTHR24198:SF165">
    <property type="entry name" value="ANKYRIN REPEAT-CONTAINING PROTEIN-RELATED"/>
    <property type="match status" value="1"/>
</dbReference>
<dbReference type="RefSeq" id="XP_020134249.1">
    <property type="nucleotide sequence ID" value="XM_020275681.1"/>
</dbReference>
<sequence length="691" mass="75268">MERTDVSSTGPLGLPQYLWQHAINTTDQDVKEALNLAKISNRDVLPAVRISVDEKREEALWRFWRWEPPHDRPDEGSIIVRDILEKTVCWIDAMHDDDTQLPQESQTAWHLVWSPFWFLLRRPVGDIQVFGRLVYDLEYAARLIVEYAILDVEKSDTFVETEELPKAALLSLYDGILRLLAYHVRTAMGESQLVEQHPDPQELRNSISAKESQVRSRLGLTASTSYAPTGEMYARGCENAAVQRVAITQELQDNIRTWITGISVAGGSADAQEYSRPNKAPASADFLGSGSFHCWWETSSSSLLLMHDQHHGTHGKCDLTKRAISHAAVNLEHPAPVFHIDCTGKTSGQDILKHIVLELAFGTGEPLKTWDSVIAAYNVKQAFAEMHGSTIPPMSVPECFTAILDIVAPGPATILLDQVGEQDANLIQTHMTDLVDRSENVLKVLIAVERSIHEDTHLREELGRRCIEHKNDTTLFFRHARPPQSPTNELCDTPEKGTELSAATPFQQSDALSAALEAGQLRPLLSLIHHTPGILDNHLPNNALTIAALHNHVPLLRYLLTLPRFTTADDASALIASAFRLAVLSNRFRCAVVLLSLPNATSPNTAIPEAVPTLSTPLLAAATRNHTRLVRLLLAHGADVNLAAASDAKLTPLAAAASAGAADAVRALLDGGADGGGSALDVGGGGGGGEV</sequence>
<feature type="repeat" description="ANK" evidence="3">
    <location>
        <begin position="613"/>
        <end position="645"/>
    </location>
</feature>
<reference evidence="4 5" key="1">
    <citation type="submission" date="2016-10" db="EMBL/GenBank/DDBJ databases">
        <title>Proteomics and genomics reveal pathogen-plant mechanisms compatible with a hemibiotrophic lifestyle of Diplodia corticola.</title>
        <authorList>
            <person name="Fernandes I."/>
            <person name="De Jonge R."/>
            <person name="Van De Peer Y."/>
            <person name="Devreese B."/>
            <person name="Alves A."/>
            <person name="Esteves A.C."/>
        </authorList>
    </citation>
    <scope>NUCLEOTIDE SEQUENCE [LARGE SCALE GENOMIC DNA]</scope>
    <source>
        <strain evidence="4 5">CBS 112549</strain>
    </source>
</reference>
<name>A0A1J9RAL3_9PEZI</name>
<keyword evidence="5" id="KW-1185">Reference proteome</keyword>
<evidence type="ECO:0000256" key="3">
    <source>
        <dbReference type="PROSITE-ProRule" id="PRU00023"/>
    </source>
</evidence>
<gene>
    <name evidence="4" type="ORF">BKCO1_4000249</name>
</gene>
<dbReference type="PROSITE" id="PS50088">
    <property type="entry name" value="ANK_REPEAT"/>
    <property type="match status" value="1"/>
</dbReference>
<dbReference type="GeneID" id="31015942"/>